<reference evidence="1" key="1">
    <citation type="submission" date="2020-08" db="EMBL/GenBank/DDBJ databases">
        <title>Multicomponent nature underlies the extraordinary mechanical properties of spider dragline silk.</title>
        <authorList>
            <person name="Kono N."/>
            <person name="Nakamura H."/>
            <person name="Mori M."/>
            <person name="Yoshida Y."/>
            <person name="Ohtoshi R."/>
            <person name="Malay A.D."/>
            <person name="Moran D.A.P."/>
            <person name="Tomita M."/>
            <person name="Numata K."/>
            <person name="Arakawa K."/>
        </authorList>
    </citation>
    <scope>NUCLEOTIDE SEQUENCE</scope>
</reference>
<gene>
    <name evidence="1" type="ORF">NPIL_13671</name>
</gene>
<organism evidence="1 2">
    <name type="scientific">Nephila pilipes</name>
    <name type="common">Giant wood spider</name>
    <name type="synonym">Nephila maculata</name>
    <dbReference type="NCBI Taxonomy" id="299642"/>
    <lineage>
        <taxon>Eukaryota</taxon>
        <taxon>Metazoa</taxon>
        <taxon>Ecdysozoa</taxon>
        <taxon>Arthropoda</taxon>
        <taxon>Chelicerata</taxon>
        <taxon>Arachnida</taxon>
        <taxon>Araneae</taxon>
        <taxon>Araneomorphae</taxon>
        <taxon>Entelegynae</taxon>
        <taxon>Araneoidea</taxon>
        <taxon>Nephilidae</taxon>
        <taxon>Nephila</taxon>
    </lineage>
</organism>
<keyword evidence="2" id="KW-1185">Reference proteome</keyword>
<accession>A0A8X6NA99</accession>
<dbReference type="AlphaFoldDB" id="A0A8X6NA99"/>
<protein>
    <submittedName>
        <fullName evidence="1">Uncharacterized protein</fullName>
    </submittedName>
</protein>
<name>A0A8X6NA99_NEPPI</name>
<dbReference type="Proteomes" id="UP000887013">
    <property type="component" value="Unassembled WGS sequence"/>
</dbReference>
<comment type="caution">
    <text evidence="1">The sequence shown here is derived from an EMBL/GenBank/DDBJ whole genome shotgun (WGS) entry which is preliminary data.</text>
</comment>
<evidence type="ECO:0000313" key="2">
    <source>
        <dbReference type="Proteomes" id="UP000887013"/>
    </source>
</evidence>
<evidence type="ECO:0000313" key="1">
    <source>
        <dbReference type="EMBL" id="GFT03886.1"/>
    </source>
</evidence>
<sequence>MYRITRPSNGQFVMSNKDRRIRNLKSKRKLTHSMSCYFGIEKFEGLLTLRSPTNPSSSSSRYSTDQYYFREWNEHVLRTLRRRHVFFSRAKRECIRRSSDSMGLQRLWKIRSW</sequence>
<dbReference type="EMBL" id="BMAW01056026">
    <property type="protein sequence ID" value="GFT03886.1"/>
    <property type="molecule type" value="Genomic_DNA"/>
</dbReference>
<proteinExistence type="predicted"/>